<sequence length="121" mass="13261">MLPLLSIVLLGVIPGLVQGIQFAIYNNCRTSLDIYINGEKAATLTGREPLIREFEDGWSGYIYSDANGGSQDGSIGTLRAGFFGDGRYFMVRDPAWINSPLSINYFHHEDSESSGVRILVG</sequence>
<evidence type="ECO:0000313" key="3">
    <source>
        <dbReference type="Proteomes" id="UP000307440"/>
    </source>
</evidence>
<protein>
    <submittedName>
        <fullName evidence="2">Uncharacterized protein</fullName>
    </submittedName>
</protein>
<evidence type="ECO:0000313" key="2">
    <source>
        <dbReference type="EMBL" id="TFK22301.1"/>
    </source>
</evidence>
<proteinExistence type="predicted"/>
<accession>A0A5C3KP53</accession>
<feature type="signal peptide" evidence="1">
    <location>
        <begin position="1"/>
        <end position="19"/>
    </location>
</feature>
<dbReference type="EMBL" id="ML210244">
    <property type="protein sequence ID" value="TFK22301.1"/>
    <property type="molecule type" value="Genomic_DNA"/>
</dbReference>
<reference evidence="2 3" key="1">
    <citation type="journal article" date="2019" name="Nat. Ecol. Evol.">
        <title>Megaphylogeny resolves global patterns of mushroom evolution.</title>
        <authorList>
            <person name="Varga T."/>
            <person name="Krizsan K."/>
            <person name="Foldi C."/>
            <person name="Dima B."/>
            <person name="Sanchez-Garcia M."/>
            <person name="Sanchez-Ramirez S."/>
            <person name="Szollosi G.J."/>
            <person name="Szarkandi J.G."/>
            <person name="Papp V."/>
            <person name="Albert L."/>
            <person name="Andreopoulos W."/>
            <person name="Angelini C."/>
            <person name="Antonin V."/>
            <person name="Barry K.W."/>
            <person name="Bougher N.L."/>
            <person name="Buchanan P."/>
            <person name="Buyck B."/>
            <person name="Bense V."/>
            <person name="Catcheside P."/>
            <person name="Chovatia M."/>
            <person name="Cooper J."/>
            <person name="Damon W."/>
            <person name="Desjardin D."/>
            <person name="Finy P."/>
            <person name="Geml J."/>
            <person name="Haridas S."/>
            <person name="Hughes K."/>
            <person name="Justo A."/>
            <person name="Karasinski D."/>
            <person name="Kautmanova I."/>
            <person name="Kiss B."/>
            <person name="Kocsube S."/>
            <person name="Kotiranta H."/>
            <person name="LaButti K.M."/>
            <person name="Lechner B.E."/>
            <person name="Liimatainen K."/>
            <person name="Lipzen A."/>
            <person name="Lukacs Z."/>
            <person name="Mihaltcheva S."/>
            <person name="Morgado L.N."/>
            <person name="Niskanen T."/>
            <person name="Noordeloos M.E."/>
            <person name="Ohm R.A."/>
            <person name="Ortiz-Santana B."/>
            <person name="Ovrebo C."/>
            <person name="Racz N."/>
            <person name="Riley R."/>
            <person name="Savchenko A."/>
            <person name="Shiryaev A."/>
            <person name="Soop K."/>
            <person name="Spirin V."/>
            <person name="Szebenyi C."/>
            <person name="Tomsovsky M."/>
            <person name="Tulloss R.E."/>
            <person name="Uehling J."/>
            <person name="Grigoriev I.V."/>
            <person name="Vagvolgyi C."/>
            <person name="Papp T."/>
            <person name="Martin F.M."/>
            <person name="Miettinen O."/>
            <person name="Hibbett D.S."/>
            <person name="Nagy L.G."/>
        </authorList>
    </citation>
    <scope>NUCLEOTIDE SEQUENCE [LARGE SCALE GENOMIC DNA]</scope>
    <source>
        <strain evidence="2 3">CBS 121175</strain>
    </source>
</reference>
<dbReference type="AlphaFoldDB" id="A0A5C3KP53"/>
<dbReference type="Proteomes" id="UP000307440">
    <property type="component" value="Unassembled WGS sequence"/>
</dbReference>
<organism evidence="2 3">
    <name type="scientific">Coprinopsis marcescibilis</name>
    <name type="common">Agaric fungus</name>
    <name type="synonym">Psathyrella marcescibilis</name>
    <dbReference type="NCBI Taxonomy" id="230819"/>
    <lineage>
        <taxon>Eukaryota</taxon>
        <taxon>Fungi</taxon>
        <taxon>Dikarya</taxon>
        <taxon>Basidiomycota</taxon>
        <taxon>Agaricomycotina</taxon>
        <taxon>Agaricomycetes</taxon>
        <taxon>Agaricomycetidae</taxon>
        <taxon>Agaricales</taxon>
        <taxon>Agaricineae</taxon>
        <taxon>Psathyrellaceae</taxon>
        <taxon>Coprinopsis</taxon>
    </lineage>
</organism>
<keyword evidence="3" id="KW-1185">Reference proteome</keyword>
<name>A0A5C3KP53_COPMA</name>
<gene>
    <name evidence="2" type="ORF">FA15DRAFT_524208</name>
</gene>
<feature type="chain" id="PRO_5023123691" evidence="1">
    <location>
        <begin position="20"/>
        <end position="121"/>
    </location>
</feature>
<keyword evidence="1" id="KW-0732">Signal</keyword>
<evidence type="ECO:0000256" key="1">
    <source>
        <dbReference type="SAM" id="SignalP"/>
    </source>
</evidence>